<dbReference type="eggNOG" id="ENOG50336Y7">
    <property type="taxonomic scope" value="Bacteria"/>
</dbReference>
<accession>W0RRP2</accession>
<keyword evidence="3" id="KW-1185">Reference proteome</keyword>
<dbReference type="OrthoDB" id="9870065at2"/>
<dbReference type="EMBL" id="CP007130">
    <property type="protein sequence ID" value="AHG93361.1"/>
    <property type="molecule type" value="Genomic_DNA"/>
</dbReference>
<feature type="transmembrane region" description="Helical" evidence="1">
    <location>
        <begin position="90"/>
        <end position="112"/>
    </location>
</feature>
<dbReference type="AlphaFoldDB" id="W0RRP2"/>
<dbReference type="Proteomes" id="UP000019151">
    <property type="component" value="Plasmid 2"/>
</dbReference>
<dbReference type="KEGG" id="gba:J421_5826"/>
<feature type="transmembrane region" description="Helical" evidence="1">
    <location>
        <begin position="33"/>
        <end position="53"/>
    </location>
</feature>
<geneLocation type="plasmid" evidence="2 3">
    <name>2</name>
</geneLocation>
<reference evidence="2 3" key="1">
    <citation type="journal article" date="2014" name="Genome Announc.">
        <title>Genome Sequence and Methylome of Soil Bacterium Gemmatirosa kalamazoonensis KBS708T, a Member of the Rarely Cultivated Gemmatimonadetes Phylum.</title>
        <authorList>
            <person name="Debruyn J.M."/>
            <person name="Radosevich M."/>
            <person name="Wommack K.E."/>
            <person name="Polson S.W."/>
            <person name="Hauser L.J."/>
            <person name="Fawaz M.N."/>
            <person name="Korlach J."/>
            <person name="Tsai Y.C."/>
        </authorList>
    </citation>
    <scope>NUCLEOTIDE SEQUENCE [LARGE SCALE GENOMIC DNA]</scope>
    <source>
        <strain evidence="2 3">KBS708</strain>
        <plasmid evidence="3">Plasmid 2</plasmid>
    </source>
</reference>
<dbReference type="InParanoid" id="W0RRP2"/>
<keyword evidence="1" id="KW-0812">Transmembrane</keyword>
<keyword evidence="1" id="KW-1133">Transmembrane helix</keyword>
<keyword evidence="1" id="KW-0472">Membrane</keyword>
<feature type="transmembrane region" description="Helical" evidence="1">
    <location>
        <begin position="60"/>
        <end position="78"/>
    </location>
</feature>
<evidence type="ECO:0000313" key="2">
    <source>
        <dbReference type="EMBL" id="AHG93361.1"/>
    </source>
</evidence>
<gene>
    <name evidence="2" type="ORF">J421_5826</name>
</gene>
<dbReference type="HOGENOM" id="CLU_1956718_0_0_0"/>
<name>W0RRP2_9BACT</name>
<proteinExistence type="predicted"/>
<dbReference type="RefSeq" id="WP_025414664.1">
    <property type="nucleotide sequence ID" value="NZ_CP007130.1"/>
</dbReference>
<keyword evidence="2" id="KW-0614">Plasmid</keyword>
<organism evidence="2 3">
    <name type="scientific">Gemmatirosa kalamazoonensis</name>
    <dbReference type="NCBI Taxonomy" id="861299"/>
    <lineage>
        <taxon>Bacteria</taxon>
        <taxon>Pseudomonadati</taxon>
        <taxon>Gemmatimonadota</taxon>
        <taxon>Gemmatimonadia</taxon>
        <taxon>Gemmatimonadales</taxon>
        <taxon>Gemmatimonadaceae</taxon>
        <taxon>Gemmatirosa</taxon>
    </lineage>
</organism>
<sequence>MRQNAALTISSLLLVVLFTVHLAHDIVFGLDSMSRAGTFTFLLIVLVSLYGAVELAGRRSGYVITLLLGILSAGLPVLHTVGGPRSAAHGFFFVWTLLAIGTAGVFSAVLSARELWRSARTRRATPSRAGQA</sequence>
<protein>
    <submittedName>
        <fullName evidence="2">Uncharacterized protein</fullName>
    </submittedName>
</protein>
<evidence type="ECO:0000256" key="1">
    <source>
        <dbReference type="SAM" id="Phobius"/>
    </source>
</evidence>
<evidence type="ECO:0000313" key="3">
    <source>
        <dbReference type="Proteomes" id="UP000019151"/>
    </source>
</evidence>